<feature type="compositionally biased region" description="Polar residues" evidence="1">
    <location>
        <begin position="1"/>
        <end position="10"/>
    </location>
</feature>
<dbReference type="Proteomes" id="UP000094172">
    <property type="component" value="Unassembled WGS sequence"/>
</dbReference>
<evidence type="ECO:0000313" key="3">
    <source>
        <dbReference type="Proteomes" id="UP000094172"/>
    </source>
</evidence>
<reference evidence="2 3" key="1">
    <citation type="journal article" date="2016" name="Environ. Microbiol.">
        <title>New Methyloceanibacter diversity from North Sea sediments includes methanotroph containing solely the soluble methane monooxygenase.</title>
        <authorList>
            <person name="Vekeman B."/>
            <person name="Kerckhof F.M."/>
            <person name="Cremers G."/>
            <person name="de Vos P."/>
            <person name="Vandamme P."/>
            <person name="Boon N."/>
            <person name="Op den Camp H.J."/>
            <person name="Heylen K."/>
        </authorList>
    </citation>
    <scope>NUCLEOTIDE SEQUENCE [LARGE SCALE GENOMIC DNA]</scope>
    <source>
        <strain evidence="2 3">R-67176</strain>
    </source>
</reference>
<feature type="region of interest" description="Disordered" evidence="1">
    <location>
        <begin position="1"/>
        <end position="30"/>
    </location>
</feature>
<evidence type="ECO:0000256" key="1">
    <source>
        <dbReference type="SAM" id="MobiDB-lite"/>
    </source>
</evidence>
<gene>
    <name evidence="2" type="ORF">AUC70_03030</name>
</gene>
<keyword evidence="3" id="KW-1185">Reference proteome</keyword>
<protein>
    <submittedName>
        <fullName evidence="2">Uncharacterized protein</fullName>
    </submittedName>
</protein>
<organism evidence="2 3">
    <name type="scientific">Methyloceanibacter stevinii</name>
    <dbReference type="NCBI Taxonomy" id="1774970"/>
    <lineage>
        <taxon>Bacteria</taxon>
        <taxon>Pseudomonadati</taxon>
        <taxon>Pseudomonadota</taxon>
        <taxon>Alphaproteobacteria</taxon>
        <taxon>Hyphomicrobiales</taxon>
        <taxon>Hyphomicrobiaceae</taxon>
        <taxon>Methyloceanibacter</taxon>
    </lineage>
</organism>
<dbReference type="AlphaFoldDB" id="A0A1E3VQQ8"/>
<dbReference type="STRING" id="1774970.AUC70_03030"/>
<evidence type="ECO:0000313" key="2">
    <source>
        <dbReference type="EMBL" id="ODR95852.1"/>
    </source>
</evidence>
<comment type="caution">
    <text evidence="2">The sequence shown here is derived from an EMBL/GenBank/DDBJ whole genome shotgun (WGS) entry which is preliminary data.</text>
</comment>
<sequence length="66" mass="7181">MNGESFQPNSLKIGPNRNGRQRTATPASPASRAMRMAVTYEYVLANSYQKSILGMMPVPGAAMHLL</sequence>
<proteinExistence type="predicted"/>
<name>A0A1E3VQQ8_9HYPH</name>
<accession>A0A1E3VQQ8</accession>
<dbReference type="EMBL" id="LPWE01000010">
    <property type="protein sequence ID" value="ODR95852.1"/>
    <property type="molecule type" value="Genomic_DNA"/>
</dbReference>